<dbReference type="Pfam" id="PF01081">
    <property type="entry name" value="Aldolase"/>
    <property type="match status" value="1"/>
</dbReference>
<dbReference type="RefSeq" id="WP_128210210.1">
    <property type="nucleotide sequence ID" value="NZ_JBHRSO010000009.1"/>
</dbReference>
<sequence length="213" mass="22310">MVTGIDLYEDAFHDLPLVAILRGIRPSDADGIAESLHGTGFRFIEVPLNSPKPFETIERFVSILPDTVLIGAGTVLDADDVQRLHDVGGRLMVSPNVAPDVIGAARERGMVSMPGAMTPTECFAALKAGATGLKIFPAGQLGPGYIKDIRAVLPMDAAILPVGGIGEDNMEAFLAAGASGFGFSSAIYKPGMTANTLRARAEALVAAYRKART</sequence>
<gene>
    <name evidence="6" type="ORF">D2T30_19455</name>
</gene>
<proteinExistence type="inferred from homology"/>
<accession>A0A443JA17</accession>
<organism evidence="6 7">
    <name type="scientific">Paenirhodobacter populi</name>
    <dbReference type="NCBI Taxonomy" id="2306993"/>
    <lineage>
        <taxon>Bacteria</taxon>
        <taxon>Pseudomonadati</taxon>
        <taxon>Pseudomonadota</taxon>
        <taxon>Alphaproteobacteria</taxon>
        <taxon>Rhodobacterales</taxon>
        <taxon>Rhodobacter group</taxon>
        <taxon>Paenirhodobacter</taxon>
    </lineage>
</organism>
<reference evidence="6 7" key="1">
    <citation type="submission" date="2019-01" db="EMBL/GenBank/DDBJ databases">
        <title>Sinorhodobacter populi sp. nov. isolated from the symptomatic bark tissue of Populus euramericana canker.</title>
        <authorList>
            <person name="Xu G."/>
        </authorList>
    </citation>
    <scope>NUCLEOTIDE SEQUENCE [LARGE SCALE GENOMIC DNA]</scope>
    <source>
        <strain evidence="6 7">SK2B-1</strain>
    </source>
</reference>
<evidence type="ECO:0000313" key="7">
    <source>
        <dbReference type="Proteomes" id="UP000284476"/>
    </source>
</evidence>
<dbReference type="InterPro" id="IPR013785">
    <property type="entry name" value="Aldolase_TIM"/>
</dbReference>
<dbReference type="Gene3D" id="3.20.20.70">
    <property type="entry name" value="Aldolase class I"/>
    <property type="match status" value="1"/>
</dbReference>
<evidence type="ECO:0000313" key="6">
    <source>
        <dbReference type="EMBL" id="RWR17324.1"/>
    </source>
</evidence>
<protein>
    <submittedName>
        <fullName evidence="6">2-dehydro-3-deoxy-6-phosphogalactonate aldolase</fullName>
    </submittedName>
</protein>
<evidence type="ECO:0000256" key="3">
    <source>
        <dbReference type="ARBA" id="ARBA00011233"/>
    </source>
</evidence>
<dbReference type="InterPro" id="IPR000887">
    <property type="entry name" value="Aldlse_KDPG_KHG"/>
</dbReference>
<keyword evidence="4" id="KW-0456">Lyase</keyword>
<dbReference type="PANTHER" id="PTHR30246:SF1">
    <property type="entry name" value="2-DEHYDRO-3-DEOXY-6-PHOSPHOGALACTONATE ALDOLASE-RELATED"/>
    <property type="match status" value="1"/>
</dbReference>
<dbReference type="NCBIfam" id="NF006600">
    <property type="entry name" value="PRK09140.1"/>
    <property type="match status" value="1"/>
</dbReference>
<dbReference type="Proteomes" id="UP000284476">
    <property type="component" value="Unassembled WGS sequence"/>
</dbReference>
<dbReference type="PANTHER" id="PTHR30246">
    <property type="entry name" value="2-KETO-3-DEOXY-6-PHOSPHOGLUCONATE ALDOLASE"/>
    <property type="match status" value="1"/>
</dbReference>
<evidence type="ECO:0000256" key="4">
    <source>
        <dbReference type="ARBA" id="ARBA00023239"/>
    </source>
</evidence>
<comment type="caution">
    <text evidence="6">The sequence shown here is derived from an EMBL/GenBank/DDBJ whole genome shotgun (WGS) entry which is preliminary data.</text>
</comment>
<name>A0A443JA17_9RHOB</name>
<dbReference type="AlphaFoldDB" id="A0A443JA17"/>
<dbReference type="SUPFAM" id="SSF51569">
    <property type="entry name" value="Aldolase"/>
    <property type="match status" value="1"/>
</dbReference>
<dbReference type="CDD" id="cd00452">
    <property type="entry name" value="KDPG_aldolase"/>
    <property type="match status" value="1"/>
</dbReference>
<reference evidence="6 7" key="2">
    <citation type="submission" date="2019-01" db="EMBL/GenBank/DDBJ databases">
        <authorList>
            <person name="Li Y."/>
        </authorList>
    </citation>
    <scope>NUCLEOTIDE SEQUENCE [LARGE SCALE GENOMIC DNA]</scope>
    <source>
        <strain evidence="6 7">SK2B-1</strain>
    </source>
</reference>
<evidence type="ECO:0000256" key="5">
    <source>
        <dbReference type="ARBA" id="ARBA00023277"/>
    </source>
</evidence>
<evidence type="ECO:0000256" key="2">
    <source>
        <dbReference type="ARBA" id="ARBA00006906"/>
    </source>
</evidence>
<keyword evidence="5" id="KW-0119">Carbohydrate metabolism</keyword>
<comment type="pathway">
    <text evidence="1">Carbohydrate acid metabolism.</text>
</comment>
<comment type="similarity">
    <text evidence="2">Belongs to the KHG/KDPG aldolase family.</text>
</comment>
<comment type="subunit">
    <text evidence="3">Homotrimer.</text>
</comment>
<dbReference type="GO" id="GO:0016829">
    <property type="term" value="F:lyase activity"/>
    <property type="evidence" value="ECO:0007669"/>
    <property type="project" value="UniProtKB-KW"/>
</dbReference>
<evidence type="ECO:0000256" key="1">
    <source>
        <dbReference type="ARBA" id="ARBA00004761"/>
    </source>
</evidence>
<dbReference type="EMBL" id="SAUZ01000029">
    <property type="protein sequence ID" value="RWR17324.1"/>
    <property type="molecule type" value="Genomic_DNA"/>
</dbReference>